<protein>
    <submittedName>
        <fullName evidence="2">Uncharacterized protein</fullName>
    </submittedName>
</protein>
<dbReference type="Proteomes" id="UP001385951">
    <property type="component" value="Unassembled WGS sequence"/>
</dbReference>
<reference evidence="2 3" key="1">
    <citation type="submission" date="2022-09" db="EMBL/GenBank/DDBJ databases">
        <authorList>
            <person name="Palmer J.M."/>
        </authorList>
    </citation>
    <scope>NUCLEOTIDE SEQUENCE [LARGE SCALE GENOMIC DNA]</scope>
    <source>
        <strain evidence="2 3">DSM 7382</strain>
    </source>
</reference>
<evidence type="ECO:0000256" key="1">
    <source>
        <dbReference type="SAM" id="MobiDB-lite"/>
    </source>
</evidence>
<dbReference type="EMBL" id="JASBNA010000032">
    <property type="protein sequence ID" value="KAK7683164.1"/>
    <property type="molecule type" value="Genomic_DNA"/>
</dbReference>
<dbReference type="AlphaFoldDB" id="A0AAW0FVQ4"/>
<feature type="compositionally biased region" description="Acidic residues" evidence="1">
    <location>
        <begin position="33"/>
        <end position="44"/>
    </location>
</feature>
<proteinExistence type="predicted"/>
<sequence>MNTATSGILMNGSNALEGWDRVKEIISRLRAVEEEEEDKEDEEVFSNRSPDSERMSDA</sequence>
<gene>
    <name evidence="2" type="ORF">QCA50_013837</name>
</gene>
<feature type="region of interest" description="Disordered" evidence="1">
    <location>
        <begin position="31"/>
        <end position="58"/>
    </location>
</feature>
<keyword evidence="3" id="KW-1185">Reference proteome</keyword>
<evidence type="ECO:0000313" key="2">
    <source>
        <dbReference type="EMBL" id="KAK7683164.1"/>
    </source>
</evidence>
<name>A0AAW0FVQ4_9APHY</name>
<evidence type="ECO:0000313" key="3">
    <source>
        <dbReference type="Proteomes" id="UP001385951"/>
    </source>
</evidence>
<accession>A0AAW0FVQ4</accession>
<comment type="caution">
    <text evidence="2">The sequence shown here is derived from an EMBL/GenBank/DDBJ whole genome shotgun (WGS) entry which is preliminary data.</text>
</comment>
<organism evidence="2 3">
    <name type="scientific">Cerrena zonata</name>
    <dbReference type="NCBI Taxonomy" id="2478898"/>
    <lineage>
        <taxon>Eukaryota</taxon>
        <taxon>Fungi</taxon>
        <taxon>Dikarya</taxon>
        <taxon>Basidiomycota</taxon>
        <taxon>Agaricomycotina</taxon>
        <taxon>Agaricomycetes</taxon>
        <taxon>Polyporales</taxon>
        <taxon>Cerrenaceae</taxon>
        <taxon>Cerrena</taxon>
    </lineage>
</organism>